<dbReference type="InterPro" id="IPR006639">
    <property type="entry name" value="Preselin/SPP"/>
</dbReference>
<organism evidence="10 11">
    <name type="scientific">Petrolisthes manimaculis</name>
    <dbReference type="NCBI Taxonomy" id="1843537"/>
    <lineage>
        <taxon>Eukaryota</taxon>
        <taxon>Metazoa</taxon>
        <taxon>Ecdysozoa</taxon>
        <taxon>Arthropoda</taxon>
        <taxon>Crustacea</taxon>
        <taxon>Multicrustacea</taxon>
        <taxon>Malacostraca</taxon>
        <taxon>Eumalacostraca</taxon>
        <taxon>Eucarida</taxon>
        <taxon>Decapoda</taxon>
        <taxon>Pleocyemata</taxon>
        <taxon>Anomura</taxon>
        <taxon>Galatheoidea</taxon>
        <taxon>Porcellanidae</taxon>
        <taxon>Petrolisthes</taxon>
    </lineage>
</organism>
<feature type="transmembrane region" description="Helical" evidence="8">
    <location>
        <begin position="242"/>
        <end position="260"/>
    </location>
</feature>
<evidence type="ECO:0008006" key="12">
    <source>
        <dbReference type="Google" id="ProtNLM"/>
    </source>
</evidence>
<dbReference type="GO" id="GO:0005765">
    <property type="term" value="C:lysosomal membrane"/>
    <property type="evidence" value="ECO:0007669"/>
    <property type="project" value="TreeGrafter"/>
</dbReference>
<evidence type="ECO:0000256" key="9">
    <source>
        <dbReference type="SAM" id="SignalP"/>
    </source>
</evidence>
<dbReference type="GO" id="GO:0042500">
    <property type="term" value="F:aspartic endopeptidase activity, intramembrane cleaving"/>
    <property type="evidence" value="ECO:0007669"/>
    <property type="project" value="InterPro"/>
</dbReference>
<accession>A0AAE1U7A5</accession>
<dbReference type="Pfam" id="PF04258">
    <property type="entry name" value="Peptidase_A22B"/>
    <property type="match status" value="1"/>
</dbReference>
<keyword evidence="11" id="KW-1185">Reference proteome</keyword>
<evidence type="ECO:0000313" key="11">
    <source>
        <dbReference type="Proteomes" id="UP001292094"/>
    </source>
</evidence>
<proteinExistence type="inferred from homology"/>
<keyword evidence="4" id="KW-0378">Hydrolase</keyword>
<comment type="similarity">
    <text evidence="2">Belongs to the peptidase A22B family.</text>
</comment>
<comment type="caution">
    <text evidence="10">The sequence shown here is derived from an EMBL/GenBank/DDBJ whole genome shotgun (WGS) entry which is preliminary data.</text>
</comment>
<feature type="region of interest" description="Disordered" evidence="7">
    <location>
        <begin position="212"/>
        <end position="232"/>
    </location>
</feature>
<dbReference type="PANTHER" id="PTHR12174:SF103">
    <property type="entry name" value="INTRAMEMBRANE PROTEASE (IMPAS) FAMILY"/>
    <property type="match status" value="1"/>
</dbReference>
<keyword evidence="3 8" id="KW-0812">Transmembrane</keyword>
<feature type="chain" id="PRO_5041990009" description="Signal peptide peptidase-like 2B" evidence="9">
    <location>
        <begin position="26"/>
        <end position="561"/>
    </location>
</feature>
<feature type="region of interest" description="Disordered" evidence="7">
    <location>
        <begin position="522"/>
        <end position="561"/>
    </location>
</feature>
<protein>
    <recommendedName>
        <fullName evidence="12">Signal peptide peptidase-like 2B</fullName>
    </recommendedName>
</protein>
<reference evidence="10" key="1">
    <citation type="submission" date="2023-11" db="EMBL/GenBank/DDBJ databases">
        <title>Genome assemblies of two species of porcelain crab, Petrolisthes cinctipes and Petrolisthes manimaculis (Anomura: Porcellanidae).</title>
        <authorList>
            <person name="Angst P."/>
        </authorList>
    </citation>
    <scope>NUCLEOTIDE SEQUENCE</scope>
    <source>
        <strain evidence="10">PB745_02</strain>
        <tissue evidence="10">Gill</tissue>
    </source>
</reference>
<dbReference type="Proteomes" id="UP001292094">
    <property type="component" value="Unassembled WGS sequence"/>
</dbReference>
<feature type="transmembrane region" description="Helical" evidence="8">
    <location>
        <begin position="362"/>
        <end position="384"/>
    </location>
</feature>
<dbReference type="InterPro" id="IPR007369">
    <property type="entry name" value="Peptidase_A22B_SPP"/>
</dbReference>
<comment type="subcellular location">
    <subcellularLocation>
        <location evidence="1">Endomembrane system</location>
        <topology evidence="1">Multi-pass membrane protein</topology>
    </subcellularLocation>
</comment>
<keyword evidence="5 8" id="KW-1133">Transmembrane helix</keyword>
<dbReference type="GO" id="GO:0098553">
    <property type="term" value="C:lumenal side of endoplasmic reticulum membrane"/>
    <property type="evidence" value="ECO:0007669"/>
    <property type="project" value="TreeGrafter"/>
</dbReference>
<feature type="transmembrane region" description="Helical" evidence="8">
    <location>
        <begin position="309"/>
        <end position="330"/>
    </location>
</feature>
<dbReference type="EMBL" id="JAWZYT010001840">
    <property type="protein sequence ID" value="KAK4308795.1"/>
    <property type="molecule type" value="Genomic_DNA"/>
</dbReference>
<evidence type="ECO:0000256" key="8">
    <source>
        <dbReference type="SAM" id="Phobius"/>
    </source>
</evidence>
<evidence type="ECO:0000256" key="1">
    <source>
        <dbReference type="ARBA" id="ARBA00004127"/>
    </source>
</evidence>
<dbReference type="AlphaFoldDB" id="A0AAE1U7A5"/>
<feature type="signal peptide" evidence="9">
    <location>
        <begin position="1"/>
        <end position="25"/>
    </location>
</feature>
<gene>
    <name evidence="10" type="ORF">Pmani_019516</name>
</gene>
<feature type="compositionally biased region" description="Acidic residues" evidence="7">
    <location>
        <begin position="533"/>
        <end position="551"/>
    </location>
</feature>
<dbReference type="GO" id="GO:0033619">
    <property type="term" value="P:membrane protein proteolysis"/>
    <property type="evidence" value="ECO:0007669"/>
    <property type="project" value="TreeGrafter"/>
</dbReference>
<feature type="transmembrane region" description="Helical" evidence="8">
    <location>
        <begin position="461"/>
        <end position="484"/>
    </location>
</feature>
<feature type="transmembrane region" description="Helical" evidence="8">
    <location>
        <begin position="266"/>
        <end position="288"/>
    </location>
</feature>
<evidence type="ECO:0000256" key="7">
    <source>
        <dbReference type="SAM" id="MobiDB-lite"/>
    </source>
</evidence>
<dbReference type="GO" id="GO:0030660">
    <property type="term" value="C:Golgi-associated vesicle membrane"/>
    <property type="evidence" value="ECO:0007669"/>
    <property type="project" value="TreeGrafter"/>
</dbReference>
<evidence type="ECO:0000256" key="6">
    <source>
        <dbReference type="ARBA" id="ARBA00023136"/>
    </source>
</evidence>
<feature type="transmembrane region" description="Helical" evidence="8">
    <location>
        <begin position="490"/>
        <end position="508"/>
    </location>
</feature>
<name>A0AAE1U7A5_9EUCA</name>
<evidence type="ECO:0000256" key="5">
    <source>
        <dbReference type="ARBA" id="ARBA00022989"/>
    </source>
</evidence>
<sequence length="561" mass="62322">MAKRNVPEVVIILAFLAQCIHEISGDYPIPGILNSRPNASTDVSEKYCVMFYPEITTVAQDDKSAVYMPVADALEWNVCNEEEPPPATLDIENRFIFVSSGNSCTPLERARRIQMLGGAGTLIVQTKLRISEQNYTGDNLTLAFIGNSSYSGIIEGGENVTVGLYSPPEDTFLPLSFLVIWVLAVFSVAVGAFWSGKLRHKLYLSEQVKEGEGEENRETGSHEPDNSMPKEETSMNLSAKSILGFVVLMCLMLLSLYFLFDYLVYVIIAMFCIASGVAMFCCLHPLVMRIPCGACRTPYFNIYLVRGVLEVRQILLLIFSFSLVGVWVTFRKESWAWILQDILGIAFCINVLRLIRLPNLKICTILLTGLILYDIFFVFITPFITSDGKSIMVEVAKGGSGQEQLPMVLKVPNEANLEITRVCYQGGQNYNLLGFGDVLIPGLLISYVHSFDLQVSTPCHLYYLINVLGYGIGLVVTFVALWLMNFAQPALLYLVPFTLIPTYITAAIRGEVKAMWRGDADKFESEGYTGPEDCGEGEEEEEGEEEDDDDNIPTITPPEAA</sequence>
<evidence type="ECO:0000313" key="10">
    <source>
        <dbReference type="EMBL" id="KAK4308795.1"/>
    </source>
</evidence>
<feature type="transmembrane region" description="Helical" evidence="8">
    <location>
        <begin position="172"/>
        <end position="194"/>
    </location>
</feature>
<keyword evidence="6 8" id="KW-0472">Membrane</keyword>
<feature type="transmembrane region" description="Helical" evidence="8">
    <location>
        <begin position="430"/>
        <end position="449"/>
    </location>
</feature>
<evidence type="ECO:0000256" key="2">
    <source>
        <dbReference type="ARBA" id="ARBA00006859"/>
    </source>
</evidence>
<dbReference type="SMART" id="SM00730">
    <property type="entry name" value="PSN"/>
    <property type="match status" value="1"/>
</dbReference>
<feature type="transmembrane region" description="Helical" evidence="8">
    <location>
        <begin position="336"/>
        <end position="355"/>
    </location>
</feature>
<dbReference type="GO" id="GO:0098554">
    <property type="term" value="C:cytoplasmic side of endoplasmic reticulum membrane"/>
    <property type="evidence" value="ECO:0007669"/>
    <property type="project" value="TreeGrafter"/>
</dbReference>
<keyword evidence="9" id="KW-0732">Signal</keyword>
<dbReference type="PANTHER" id="PTHR12174">
    <property type="entry name" value="SIGNAL PEPTIDE PEPTIDASE"/>
    <property type="match status" value="1"/>
</dbReference>
<evidence type="ECO:0000256" key="4">
    <source>
        <dbReference type="ARBA" id="ARBA00022801"/>
    </source>
</evidence>
<evidence type="ECO:0000256" key="3">
    <source>
        <dbReference type="ARBA" id="ARBA00022692"/>
    </source>
</evidence>